<feature type="transmembrane region" description="Helical" evidence="1">
    <location>
        <begin position="364"/>
        <end position="386"/>
    </location>
</feature>
<feature type="transmembrane region" description="Helical" evidence="1">
    <location>
        <begin position="142"/>
        <end position="161"/>
    </location>
</feature>
<dbReference type="InterPro" id="IPR010266">
    <property type="entry name" value="NnrS"/>
</dbReference>
<dbReference type="RefSeq" id="WP_113895025.1">
    <property type="nucleotide sequence ID" value="NZ_JANJGA010000001.1"/>
</dbReference>
<name>A0A366MS69_9BACT</name>
<evidence type="ECO:0000313" key="3">
    <source>
        <dbReference type="Proteomes" id="UP000252669"/>
    </source>
</evidence>
<feature type="transmembrane region" description="Helical" evidence="1">
    <location>
        <begin position="88"/>
        <end position="105"/>
    </location>
</feature>
<evidence type="ECO:0000256" key="1">
    <source>
        <dbReference type="SAM" id="Phobius"/>
    </source>
</evidence>
<feature type="transmembrane region" description="Helical" evidence="1">
    <location>
        <begin position="48"/>
        <end position="68"/>
    </location>
</feature>
<dbReference type="AlphaFoldDB" id="A0A366MS69"/>
<accession>A0A366MS69</accession>
<dbReference type="Proteomes" id="UP000252669">
    <property type="component" value="Unassembled WGS sequence"/>
</dbReference>
<feature type="transmembrane region" description="Helical" evidence="1">
    <location>
        <begin position="269"/>
        <end position="291"/>
    </location>
</feature>
<reference evidence="2 3" key="1">
    <citation type="submission" date="2017-10" db="EMBL/GenBank/DDBJ databases">
        <title>Genomics of the genus Arcobacter.</title>
        <authorList>
            <person name="Perez-Cataluna A."/>
            <person name="Figueras M.J."/>
        </authorList>
    </citation>
    <scope>NUCLEOTIDE SEQUENCE [LARGE SCALE GENOMIC DNA]</scope>
    <source>
        <strain evidence="2 3">CECT 9230</strain>
    </source>
</reference>
<dbReference type="EMBL" id="PDKB01000017">
    <property type="protein sequence ID" value="RBQ28349.1"/>
    <property type="molecule type" value="Genomic_DNA"/>
</dbReference>
<keyword evidence="1" id="KW-1133">Transmembrane helix</keyword>
<feature type="transmembrane region" description="Helical" evidence="1">
    <location>
        <begin position="303"/>
        <end position="325"/>
    </location>
</feature>
<evidence type="ECO:0000313" key="2">
    <source>
        <dbReference type="EMBL" id="RBQ28349.1"/>
    </source>
</evidence>
<dbReference type="Pfam" id="PF05940">
    <property type="entry name" value="NnrS"/>
    <property type="match status" value="1"/>
</dbReference>
<keyword evidence="1" id="KW-0812">Transmembrane</keyword>
<proteinExistence type="predicted"/>
<organism evidence="2 3">
    <name type="scientific">Aliarcobacter vitoriensis</name>
    <dbReference type="NCBI Taxonomy" id="2011099"/>
    <lineage>
        <taxon>Bacteria</taxon>
        <taxon>Pseudomonadati</taxon>
        <taxon>Campylobacterota</taxon>
        <taxon>Epsilonproteobacteria</taxon>
        <taxon>Campylobacterales</taxon>
        <taxon>Arcobacteraceae</taxon>
        <taxon>Aliarcobacter</taxon>
    </lineage>
</organism>
<feature type="transmembrane region" description="Helical" evidence="1">
    <location>
        <begin position="216"/>
        <end position="233"/>
    </location>
</feature>
<sequence>MNSWYKKFASQPHQPFFTNGIVFFILFITIFAFAYSNIINLDSSLLTYHAYSLIFVVFIQFFLGFLFVVFPKFLMQSEIAVSEYMKQFFIYLFASIGIFLSLIFYSKITFIFQMILFIVQIMSFKLLYSIHKKSIMKDKNDTKWVLISFIAGLISHFFYIASNLEFTNSYMLSKVAINSGFYLFLFMIVFAISQRMIPFFTRVMVPNYVINKSSKLLDILFLLLILKVILLSFDNPKLNLISDIPIFIFLVRELFIWKLPTFKVPPIVWILHLGLYWILIAFFISIIEGIFAFINPNFFFEKVVIHTIAIGYFVTVLVGFGTRVVLGHSGRKIETKLFAVSVFVAVQILTFIRIFASISSNFGLNYIFFIELSAILLVLALIIWSFKYITILVENEKKVENISKWSSN</sequence>
<protein>
    <submittedName>
        <fullName evidence="2">Beta-carotene 15,15'-monooxygenase</fullName>
    </submittedName>
</protein>
<gene>
    <name evidence="2" type="ORF">CRU91_09675</name>
</gene>
<keyword evidence="3" id="KW-1185">Reference proteome</keyword>
<feature type="transmembrane region" description="Helical" evidence="1">
    <location>
        <begin position="239"/>
        <end position="257"/>
    </location>
</feature>
<feature type="transmembrane region" description="Helical" evidence="1">
    <location>
        <begin position="111"/>
        <end position="130"/>
    </location>
</feature>
<feature type="transmembrane region" description="Helical" evidence="1">
    <location>
        <begin position="337"/>
        <end position="358"/>
    </location>
</feature>
<feature type="transmembrane region" description="Helical" evidence="1">
    <location>
        <begin position="16"/>
        <end position="36"/>
    </location>
</feature>
<comment type="caution">
    <text evidence="2">The sequence shown here is derived from an EMBL/GenBank/DDBJ whole genome shotgun (WGS) entry which is preliminary data.</text>
</comment>
<keyword evidence="1" id="KW-0472">Membrane</keyword>
<dbReference type="OrthoDB" id="5487830at2"/>
<feature type="transmembrane region" description="Helical" evidence="1">
    <location>
        <begin position="181"/>
        <end position="204"/>
    </location>
</feature>